<keyword evidence="2" id="KW-1185">Reference proteome</keyword>
<name>A0A9D4BXT0_DREPO</name>
<dbReference type="AlphaFoldDB" id="A0A9D4BXT0"/>
<reference evidence="1" key="2">
    <citation type="submission" date="2020-11" db="EMBL/GenBank/DDBJ databases">
        <authorList>
            <person name="McCartney M.A."/>
            <person name="Auch B."/>
            <person name="Kono T."/>
            <person name="Mallez S."/>
            <person name="Becker A."/>
            <person name="Gohl D.M."/>
            <person name="Silverstein K.A.T."/>
            <person name="Koren S."/>
            <person name="Bechman K.B."/>
            <person name="Herman A."/>
            <person name="Abrahante J.E."/>
            <person name="Garbe J."/>
        </authorList>
    </citation>
    <scope>NUCLEOTIDE SEQUENCE</scope>
    <source>
        <strain evidence="1">Duluth1</strain>
        <tissue evidence="1">Whole animal</tissue>
    </source>
</reference>
<dbReference type="Gene3D" id="3.40.50.1110">
    <property type="entry name" value="SGNH hydrolase"/>
    <property type="match status" value="1"/>
</dbReference>
<comment type="caution">
    <text evidence="1">The sequence shown here is derived from an EMBL/GenBank/DDBJ whole genome shotgun (WGS) entry which is preliminary data.</text>
</comment>
<evidence type="ECO:0008006" key="3">
    <source>
        <dbReference type="Google" id="ProtNLM"/>
    </source>
</evidence>
<gene>
    <name evidence="1" type="ORF">DPMN_072714</name>
</gene>
<evidence type="ECO:0000313" key="1">
    <source>
        <dbReference type="EMBL" id="KAH3712952.1"/>
    </source>
</evidence>
<dbReference type="EMBL" id="JAIWYP010000014">
    <property type="protein sequence ID" value="KAH3712952.1"/>
    <property type="molecule type" value="Genomic_DNA"/>
</dbReference>
<dbReference type="SUPFAM" id="SSF52266">
    <property type="entry name" value="SGNH hydrolase"/>
    <property type="match status" value="1"/>
</dbReference>
<dbReference type="Proteomes" id="UP000828390">
    <property type="component" value="Unassembled WGS sequence"/>
</dbReference>
<protein>
    <recommendedName>
        <fullName evidence="3">SGNH hydrolase-type esterase domain-containing protein</fullName>
    </recommendedName>
</protein>
<proteinExistence type="predicted"/>
<organism evidence="1 2">
    <name type="scientific">Dreissena polymorpha</name>
    <name type="common">Zebra mussel</name>
    <name type="synonym">Mytilus polymorpha</name>
    <dbReference type="NCBI Taxonomy" id="45954"/>
    <lineage>
        <taxon>Eukaryota</taxon>
        <taxon>Metazoa</taxon>
        <taxon>Spiralia</taxon>
        <taxon>Lophotrochozoa</taxon>
        <taxon>Mollusca</taxon>
        <taxon>Bivalvia</taxon>
        <taxon>Autobranchia</taxon>
        <taxon>Heteroconchia</taxon>
        <taxon>Euheterodonta</taxon>
        <taxon>Imparidentia</taxon>
        <taxon>Neoheterodontei</taxon>
        <taxon>Myida</taxon>
        <taxon>Dreissenoidea</taxon>
        <taxon>Dreissenidae</taxon>
        <taxon>Dreissena</taxon>
    </lineage>
</organism>
<evidence type="ECO:0000313" key="2">
    <source>
        <dbReference type="Proteomes" id="UP000828390"/>
    </source>
</evidence>
<dbReference type="CDD" id="cd00229">
    <property type="entry name" value="SGNH_hydrolase"/>
    <property type="match status" value="1"/>
</dbReference>
<dbReference type="InterPro" id="IPR036514">
    <property type="entry name" value="SGNH_hydro_sf"/>
</dbReference>
<accession>A0A9D4BXT0</accession>
<sequence length="160" mass="18187">MRQGYDGLSLLDVVSKLKTSKKVAETPDLIILHCGGNDMGRLNLENIRSLIDVIINFINDDFSFKCKFVWFQIVPRSSWRYSDDLIAMNSCRRRINCYAANKIMHVNEGFYIKYDKLREVTPALFPSDGVHLSSLGNSVFVEQIAGALHAFKKGTSKCFE</sequence>
<reference evidence="1" key="1">
    <citation type="journal article" date="2019" name="bioRxiv">
        <title>The Genome of the Zebra Mussel, Dreissena polymorpha: A Resource for Invasive Species Research.</title>
        <authorList>
            <person name="McCartney M.A."/>
            <person name="Auch B."/>
            <person name="Kono T."/>
            <person name="Mallez S."/>
            <person name="Zhang Y."/>
            <person name="Obille A."/>
            <person name="Becker A."/>
            <person name="Abrahante J.E."/>
            <person name="Garbe J."/>
            <person name="Badalamenti J.P."/>
            <person name="Herman A."/>
            <person name="Mangelson H."/>
            <person name="Liachko I."/>
            <person name="Sullivan S."/>
            <person name="Sone E.D."/>
            <person name="Koren S."/>
            <person name="Silverstein K.A.T."/>
            <person name="Beckman K.B."/>
            <person name="Gohl D.M."/>
        </authorList>
    </citation>
    <scope>NUCLEOTIDE SEQUENCE</scope>
    <source>
        <strain evidence="1">Duluth1</strain>
        <tissue evidence="1">Whole animal</tissue>
    </source>
</reference>